<dbReference type="PROSITE" id="PS51257">
    <property type="entry name" value="PROKAR_LIPOPROTEIN"/>
    <property type="match status" value="1"/>
</dbReference>
<keyword evidence="3" id="KW-1185">Reference proteome</keyword>
<protein>
    <recommendedName>
        <fullName evidence="4">ATPases of ABC transporters with duplicated ATPase domains-containing protein</fullName>
    </recommendedName>
</protein>
<name>A0A9X4SQV8_9PAST</name>
<dbReference type="AlphaFoldDB" id="A0A9X4SQV8"/>
<keyword evidence="1" id="KW-0732">Signal</keyword>
<feature type="signal peptide" evidence="1">
    <location>
        <begin position="1"/>
        <end position="25"/>
    </location>
</feature>
<evidence type="ECO:0000313" key="3">
    <source>
        <dbReference type="Proteomes" id="UP001155500"/>
    </source>
</evidence>
<proteinExistence type="predicted"/>
<dbReference type="Proteomes" id="UP001155500">
    <property type="component" value="Unassembled WGS sequence"/>
</dbReference>
<organism evidence="2 3">
    <name type="scientific">Volucribacter amazonae</name>
    <dbReference type="NCBI Taxonomy" id="256731"/>
    <lineage>
        <taxon>Bacteria</taxon>
        <taxon>Pseudomonadati</taxon>
        <taxon>Pseudomonadota</taxon>
        <taxon>Gammaproteobacteria</taxon>
        <taxon>Pasteurellales</taxon>
        <taxon>Pasteurellaceae</taxon>
        <taxon>Volucribacter</taxon>
    </lineage>
</organism>
<sequence length="187" mass="21992">MKKRLLLLILLLTGCAKLMPPTQLAVPQTIEYNNKTYHLISQNDLGSMARYFYVGQGKSTNNWDTAVELLLDRNQQRSFAERIALRKKAYANQSIADFGTYEQQGFLYNYVIYSPTQQNPNWQIDIAKGKNVEHCGFIQYQYSLKLEKTQKLHNMTEQKLRSYFKKYAVDKELRHLQALPWQWKCQA</sequence>
<evidence type="ECO:0008006" key="4">
    <source>
        <dbReference type="Google" id="ProtNLM"/>
    </source>
</evidence>
<dbReference type="RefSeq" id="WP_279573180.1">
    <property type="nucleotide sequence ID" value="NZ_LWID01000001.1"/>
</dbReference>
<reference evidence="2" key="1">
    <citation type="submission" date="2016-03" db="EMBL/GenBank/DDBJ databases">
        <title>Co-evolution between Pasteurellaceae and their hosts.</title>
        <authorList>
            <person name="Hansen M.J."/>
            <person name="Bojesen A.M."/>
            <person name="Planet P."/>
        </authorList>
    </citation>
    <scope>NUCLEOTIDE SEQUENCE</scope>
    <source>
        <strain evidence="2">146/S8/89</strain>
    </source>
</reference>
<feature type="chain" id="PRO_5040796413" description="ATPases of ABC transporters with duplicated ATPase domains-containing protein" evidence="1">
    <location>
        <begin position="26"/>
        <end position="187"/>
    </location>
</feature>
<evidence type="ECO:0000256" key="1">
    <source>
        <dbReference type="SAM" id="SignalP"/>
    </source>
</evidence>
<gene>
    <name evidence="2" type="ORF">A6A20_09285</name>
</gene>
<dbReference type="EMBL" id="LWID01000001">
    <property type="protein sequence ID" value="MDG6895811.1"/>
    <property type="molecule type" value="Genomic_DNA"/>
</dbReference>
<comment type="caution">
    <text evidence="2">The sequence shown here is derived from an EMBL/GenBank/DDBJ whole genome shotgun (WGS) entry which is preliminary data.</text>
</comment>
<evidence type="ECO:0000313" key="2">
    <source>
        <dbReference type="EMBL" id="MDG6895811.1"/>
    </source>
</evidence>
<accession>A0A9X4SQV8</accession>